<proteinExistence type="predicted"/>
<feature type="transmembrane region" description="Helical" evidence="1">
    <location>
        <begin position="7"/>
        <end position="28"/>
    </location>
</feature>
<dbReference type="EMBL" id="BARW01029193">
    <property type="protein sequence ID" value="GAJ06812.1"/>
    <property type="molecule type" value="Genomic_DNA"/>
</dbReference>
<keyword evidence="1" id="KW-0812">Transmembrane</keyword>
<comment type="caution">
    <text evidence="2">The sequence shown here is derived from an EMBL/GenBank/DDBJ whole genome shotgun (WGS) entry which is preliminary data.</text>
</comment>
<organism evidence="2">
    <name type="scientific">marine sediment metagenome</name>
    <dbReference type="NCBI Taxonomy" id="412755"/>
    <lineage>
        <taxon>unclassified sequences</taxon>
        <taxon>metagenomes</taxon>
        <taxon>ecological metagenomes</taxon>
    </lineage>
</organism>
<keyword evidence="1" id="KW-1133">Transmembrane helix</keyword>
<name>X1UT62_9ZZZZ</name>
<accession>X1UT62</accession>
<sequence length="173" mass="19208">MIRKYRYLAIIILLLAVVAFVMGIVFIAQGVTKNHLLVETMQVEQVMLPLQPEEEPSLIDTADEAQTAGDLIREHRRGIASTYQELLGEGRFDPTNPEHLTYAQALNMENYLYLAVLGFGLTTVAMASGAFMVITGIALGYLGKYSFFRHDAFTYLPIDSTPAMALFAKLSNL</sequence>
<dbReference type="AlphaFoldDB" id="X1UT62"/>
<keyword evidence="1" id="KW-0472">Membrane</keyword>
<protein>
    <submittedName>
        <fullName evidence="2">Uncharacterized protein</fullName>
    </submittedName>
</protein>
<feature type="transmembrane region" description="Helical" evidence="1">
    <location>
        <begin position="111"/>
        <end position="142"/>
    </location>
</feature>
<reference evidence="2" key="1">
    <citation type="journal article" date="2014" name="Front. Microbiol.">
        <title>High frequency of phylogenetically diverse reductive dehalogenase-homologous genes in deep subseafloor sedimentary metagenomes.</title>
        <authorList>
            <person name="Kawai M."/>
            <person name="Futagami T."/>
            <person name="Toyoda A."/>
            <person name="Takaki Y."/>
            <person name="Nishi S."/>
            <person name="Hori S."/>
            <person name="Arai W."/>
            <person name="Tsubouchi T."/>
            <person name="Morono Y."/>
            <person name="Uchiyama I."/>
            <person name="Ito T."/>
            <person name="Fujiyama A."/>
            <person name="Inagaki F."/>
            <person name="Takami H."/>
        </authorList>
    </citation>
    <scope>NUCLEOTIDE SEQUENCE</scope>
    <source>
        <strain evidence="2">Expedition CK06-06</strain>
    </source>
</reference>
<evidence type="ECO:0000256" key="1">
    <source>
        <dbReference type="SAM" id="Phobius"/>
    </source>
</evidence>
<gene>
    <name evidence="2" type="ORF">S12H4_46976</name>
</gene>
<evidence type="ECO:0000313" key="2">
    <source>
        <dbReference type="EMBL" id="GAJ06812.1"/>
    </source>
</evidence>